<comment type="subcellular location">
    <subcellularLocation>
        <location evidence="1">Cell envelope</location>
    </subcellularLocation>
</comment>
<dbReference type="AlphaFoldDB" id="A0A841BZW1"/>
<reference evidence="7 8" key="1">
    <citation type="submission" date="2020-08" db="EMBL/GenBank/DDBJ databases">
        <title>Genomic Encyclopedia of Type Strains, Phase IV (KMG-IV): sequencing the most valuable type-strain genomes for metagenomic binning, comparative biology and taxonomic classification.</title>
        <authorList>
            <person name="Goeker M."/>
        </authorList>
    </citation>
    <scope>NUCLEOTIDE SEQUENCE [LARGE SCALE GENOMIC DNA]</scope>
    <source>
        <strain evidence="7 8">DSM 14925</strain>
    </source>
</reference>
<dbReference type="EMBL" id="JACHHV010000001">
    <property type="protein sequence ID" value="MBB5887166.1"/>
    <property type="molecule type" value="Genomic_DNA"/>
</dbReference>
<dbReference type="RefSeq" id="WP_183538082.1">
    <property type="nucleotide sequence ID" value="NZ_DASWOY010000012.1"/>
</dbReference>
<protein>
    <submittedName>
        <fullName evidence="7">Iron complex transport system substrate-binding protein</fullName>
    </submittedName>
</protein>
<comment type="similarity">
    <text evidence="2">Belongs to the bacterial solute-binding protein 8 family.</text>
</comment>
<name>A0A841BZW1_9LACT</name>
<sequence>MKKVFSTMIAIATLLILTACAGQTSSKSTTSSKMVTFQALNGKIKIPAKPQRIAVQNYPDEVASLGANVIGTDSWAFPNPYLSSNQKKNMIDLGAPKFNLQKLIEQKPDLIITVDKDQVADYQKIAPTVLVNYQELSSMNKSLDYFAKLLNRKSEEATFKKAFTKSANEQKVILSKAGIKPSKTTISLLELQGGKIYAYGDNFARGGQALTTGLGFKESEKMQSLSKGTGYAEVNAESLASFDADYIFVDYAAADQAQFTALENNPTWKNLNAVKKGHIVSMDYNKVYFFSGPTASQKELSLYTNAIITATK</sequence>
<keyword evidence="8" id="KW-1185">Reference proteome</keyword>
<dbReference type="PANTHER" id="PTHR30532:SF26">
    <property type="entry name" value="IRON(3+)-HYDROXAMATE-BINDING PROTEIN FHUD"/>
    <property type="match status" value="1"/>
</dbReference>
<proteinExistence type="inferred from homology"/>
<dbReference type="GO" id="GO:0030288">
    <property type="term" value="C:outer membrane-bounded periplasmic space"/>
    <property type="evidence" value="ECO:0007669"/>
    <property type="project" value="TreeGrafter"/>
</dbReference>
<evidence type="ECO:0000256" key="3">
    <source>
        <dbReference type="ARBA" id="ARBA00022448"/>
    </source>
</evidence>
<dbReference type="GO" id="GO:1901678">
    <property type="term" value="P:iron coordination entity transport"/>
    <property type="evidence" value="ECO:0007669"/>
    <property type="project" value="UniProtKB-ARBA"/>
</dbReference>
<evidence type="ECO:0000313" key="7">
    <source>
        <dbReference type="EMBL" id="MBB5887166.1"/>
    </source>
</evidence>
<keyword evidence="4 5" id="KW-0732">Signal</keyword>
<dbReference type="InterPro" id="IPR051313">
    <property type="entry name" value="Bact_iron-sidero_bind"/>
</dbReference>
<feature type="signal peptide" evidence="5">
    <location>
        <begin position="1"/>
        <end position="21"/>
    </location>
</feature>
<organism evidence="7 8">
    <name type="scientific">Lactovum miscens</name>
    <dbReference type="NCBI Taxonomy" id="190387"/>
    <lineage>
        <taxon>Bacteria</taxon>
        <taxon>Bacillati</taxon>
        <taxon>Bacillota</taxon>
        <taxon>Bacilli</taxon>
        <taxon>Lactobacillales</taxon>
        <taxon>Streptococcaceae</taxon>
        <taxon>Lactovum</taxon>
    </lineage>
</organism>
<dbReference type="PANTHER" id="PTHR30532">
    <property type="entry name" value="IRON III DICITRATE-BINDING PERIPLASMIC PROTEIN"/>
    <property type="match status" value="1"/>
</dbReference>
<gene>
    <name evidence="7" type="ORF">HNQ37_000034</name>
</gene>
<evidence type="ECO:0000256" key="5">
    <source>
        <dbReference type="SAM" id="SignalP"/>
    </source>
</evidence>
<evidence type="ECO:0000259" key="6">
    <source>
        <dbReference type="PROSITE" id="PS50983"/>
    </source>
</evidence>
<dbReference type="PROSITE" id="PS51257">
    <property type="entry name" value="PROKAR_LIPOPROTEIN"/>
    <property type="match status" value="1"/>
</dbReference>
<accession>A0A841BZW1</accession>
<dbReference type="Pfam" id="PF01497">
    <property type="entry name" value="Peripla_BP_2"/>
    <property type="match status" value="1"/>
</dbReference>
<feature type="domain" description="Fe/B12 periplasmic-binding" evidence="6">
    <location>
        <begin position="50"/>
        <end position="311"/>
    </location>
</feature>
<dbReference type="Gene3D" id="3.40.50.1980">
    <property type="entry name" value="Nitrogenase molybdenum iron protein domain"/>
    <property type="match status" value="2"/>
</dbReference>
<dbReference type="SUPFAM" id="SSF53807">
    <property type="entry name" value="Helical backbone' metal receptor"/>
    <property type="match status" value="1"/>
</dbReference>
<keyword evidence="3" id="KW-0813">Transport</keyword>
<comment type="caution">
    <text evidence="7">The sequence shown here is derived from an EMBL/GenBank/DDBJ whole genome shotgun (WGS) entry which is preliminary data.</text>
</comment>
<dbReference type="Proteomes" id="UP000562464">
    <property type="component" value="Unassembled WGS sequence"/>
</dbReference>
<dbReference type="PROSITE" id="PS50983">
    <property type="entry name" value="FE_B12_PBP"/>
    <property type="match status" value="1"/>
</dbReference>
<dbReference type="InterPro" id="IPR002491">
    <property type="entry name" value="ABC_transptr_periplasmic_BD"/>
</dbReference>
<feature type="chain" id="PRO_5032294563" evidence="5">
    <location>
        <begin position="22"/>
        <end position="312"/>
    </location>
</feature>
<evidence type="ECO:0000256" key="2">
    <source>
        <dbReference type="ARBA" id="ARBA00008814"/>
    </source>
</evidence>
<evidence type="ECO:0000256" key="1">
    <source>
        <dbReference type="ARBA" id="ARBA00004196"/>
    </source>
</evidence>
<evidence type="ECO:0000313" key="8">
    <source>
        <dbReference type="Proteomes" id="UP000562464"/>
    </source>
</evidence>
<evidence type="ECO:0000256" key="4">
    <source>
        <dbReference type="ARBA" id="ARBA00022729"/>
    </source>
</evidence>